<feature type="compositionally biased region" description="Low complexity" evidence="1">
    <location>
        <begin position="84"/>
        <end position="100"/>
    </location>
</feature>
<organism evidence="3 4">
    <name type="scientific">Polyplosphaeria fusca</name>
    <dbReference type="NCBI Taxonomy" id="682080"/>
    <lineage>
        <taxon>Eukaryota</taxon>
        <taxon>Fungi</taxon>
        <taxon>Dikarya</taxon>
        <taxon>Ascomycota</taxon>
        <taxon>Pezizomycotina</taxon>
        <taxon>Dothideomycetes</taxon>
        <taxon>Pleosporomycetidae</taxon>
        <taxon>Pleosporales</taxon>
        <taxon>Tetraplosphaeriaceae</taxon>
        <taxon>Polyplosphaeria</taxon>
    </lineage>
</organism>
<evidence type="ECO:0000256" key="2">
    <source>
        <dbReference type="SAM" id="Phobius"/>
    </source>
</evidence>
<name>A0A9P4R7D2_9PLEO</name>
<sequence length="155" mass="16549">MNQLLSPTILPHRRQQRALQQACSTSKAPVSCWPSQLRSCRCDWLSASDSGLVGSVALTSSPLLTAVSEPDPPPLSTVSPGWPVSSSESEAATTSSSTVTDLSEKSSGLSQNDVIQIVVGTVVPIFCLIATAVFTIWWHKRRRTRRGAQVGDGTD</sequence>
<evidence type="ECO:0000313" key="3">
    <source>
        <dbReference type="EMBL" id="KAF2738064.1"/>
    </source>
</evidence>
<keyword evidence="2" id="KW-0812">Transmembrane</keyword>
<keyword evidence="4" id="KW-1185">Reference proteome</keyword>
<dbReference type="Proteomes" id="UP000799444">
    <property type="component" value="Unassembled WGS sequence"/>
</dbReference>
<feature type="region of interest" description="Disordered" evidence="1">
    <location>
        <begin position="65"/>
        <end position="104"/>
    </location>
</feature>
<evidence type="ECO:0000313" key="4">
    <source>
        <dbReference type="Proteomes" id="UP000799444"/>
    </source>
</evidence>
<dbReference type="EMBL" id="ML996111">
    <property type="protein sequence ID" value="KAF2738064.1"/>
    <property type="molecule type" value="Genomic_DNA"/>
</dbReference>
<reference evidence="3" key="1">
    <citation type="journal article" date="2020" name="Stud. Mycol.">
        <title>101 Dothideomycetes genomes: a test case for predicting lifestyles and emergence of pathogens.</title>
        <authorList>
            <person name="Haridas S."/>
            <person name="Albert R."/>
            <person name="Binder M."/>
            <person name="Bloem J."/>
            <person name="Labutti K."/>
            <person name="Salamov A."/>
            <person name="Andreopoulos B."/>
            <person name="Baker S."/>
            <person name="Barry K."/>
            <person name="Bills G."/>
            <person name="Bluhm B."/>
            <person name="Cannon C."/>
            <person name="Castanera R."/>
            <person name="Culley D."/>
            <person name="Daum C."/>
            <person name="Ezra D."/>
            <person name="Gonzalez J."/>
            <person name="Henrissat B."/>
            <person name="Kuo A."/>
            <person name="Liang C."/>
            <person name="Lipzen A."/>
            <person name="Lutzoni F."/>
            <person name="Magnuson J."/>
            <person name="Mondo S."/>
            <person name="Nolan M."/>
            <person name="Ohm R."/>
            <person name="Pangilinan J."/>
            <person name="Park H.-J."/>
            <person name="Ramirez L."/>
            <person name="Alfaro M."/>
            <person name="Sun H."/>
            <person name="Tritt A."/>
            <person name="Yoshinaga Y."/>
            <person name="Zwiers L.-H."/>
            <person name="Turgeon B."/>
            <person name="Goodwin S."/>
            <person name="Spatafora J."/>
            <person name="Crous P."/>
            <person name="Grigoriev I."/>
        </authorList>
    </citation>
    <scope>NUCLEOTIDE SEQUENCE</scope>
    <source>
        <strain evidence="3">CBS 125425</strain>
    </source>
</reference>
<feature type="transmembrane region" description="Helical" evidence="2">
    <location>
        <begin position="114"/>
        <end position="138"/>
    </location>
</feature>
<comment type="caution">
    <text evidence="3">The sequence shown here is derived from an EMBL/GenBank/DDBJ whole genome shotgun (WGS) entry which is preliminary data.</text>
</comment>
<evidence type="ECO:0000256" key="1">
    <source>
        <dbReference type="SAM" id="MobiDB-lite"/>
    </source>
</evidence>
<proteinExistence type="predicted"/>
<keyword evidence="2" id="KW-1133">Transmembrane helix</keyword>
<gene>
    <name evidence="3" type="ORF">EJ04DRAFT_67905</name>
</gene>
<keyword evidence="2" id="KW-0472">Membrane</keyword>
<protein>
    <submittedName>
        <fullName evidence="3">Uncharacterized protein</fullName>
    </submittedName>
</protein>
<accession>A0A9P4R7D2</accession>
<dbReference type="AlphaFoldDB" id="A0A9P4R7D2"/>